<evidence type="ECO:0000313" key="1">
    <source>
        <dbReference type="EMBL" id="RRH90288.1"/>
    </source>
</evidence>
<gene>
    <name evidence="1" type="ORF">EH244_05910</name>
</gene>
<dbReference type="InterPro" id="IPR029000">
    <property type="entry name" value="Cyclophilin-like_dom_sf"/>
</dbReference>
<dbReference type="Pfam" id="PF12903">
    <property type="entry name" value="DUF3830"/>
    <property type="match status" value="1"/>
</dbReference>
<accession>A0A3P3EY52</accession>
<reference evidence="1 2" key="1">
    <citation type="submission" date="2018-11" db="EMBL/GenBank/DDBJ databases">
        <title>The genome of Variovorax sp T529.</title>
        <authorList>
            <person name="Gao J."/>
        </authorList>
    </citation>
    <scope>NUCLEOTIDE SEQUENCE [LARGE SCALE GENOMIC DNA]</scope>
    <source>
        <strain evidence="1 2">T529</strain>
    </source>
</reference>
<proteinExistence type="predicted"/>
<organism evidence="1 2">
    <name type="scientific">Variovorax beijingensis</name>
    <dbReference type="NCBI Taxonomy" id="2496117"/>
    <lineage>
        <taxon>Bacteria</taxon>
        <taxon>Pseudomonadati</taxon>
        <taxon>Pseudomonadota</taxon>
        <taxon>Betaproteobacteria</taxon>
        <taxon>Burkholderiales</taxon>
        <taxon>Comamonadaceae</taxon>
        <taxon>Variovorax</taxon>
    </lineage>
</organism>
<dbReference type="RefSeq" id="WP_124957515.1">
    <property type="nucleotide sequence ID" value="NZ_RQXU01000003.1"/>
</dbReference>
<name>A0A3P3EY52_9BURK</name>
<sequence length="136" mass="14837">MARIGIEAAGMRFVAETNPEAPKTVAAFTRLLPYRQKIIHVRWSGEGCWIPLGDFELGVGSENHTSHPSVGDILFYPGGYSETEIILAYGSCSFASKMGPLAGNHFLTIVEGKEQLRALGNKVLWQGAQDIAFELL</sequence>
<dbReference type="InterPro" id="IPR024532">
    <property type="entry name" value="DUF3830"/>
</dbReference>
<protein>
    <submittedName>
        <fullName evidence="1">DUF3830 family protein</fullName>
    </submittedName>
</protein>
<dbReference type="AlphaFoldDB" id="A0A3P3EY52"/>
<dbReference type="EMBL" id="RQXU01000003">
    <property type="protein sequence ID" value="RRH90288.1"/>
    <property type="molecule type" value="Genomic_DNA"/>
</dbReference>
<evidence type="ECO:0000313" key="2">
    <source>
        <dbReference type="Proteomes" id="UP000271590"/>
    </source>
</evidence>
<comment type="caution">
    <text evidence="1">The sequence shown here is derived from an EMBL/GenBank/DDBJ whole genome shotgun (WGS) entry which is preliminary data.</text>
</comment>
<dbReference type="Proteomes" id="UP000271590">
    <property type="component" value="Unassembled WGS sequence"/>
</dbReference>
<dbReference type="SUPFAM" id="SSF50891">
    <property type="entry name" value="Cyclophilin-like"/>
    <property type="match status" value="1"/>
</dbReference>
<dbReference type="Gene3D" id="2.40.100.20">
    <property type="match status" value="1"/>
</dbReference>